<evidence type="ECO:0000313" key="3">
    <source>
        <dbReference type="Proteomes" id="UP000244855"/>
    </source>
</evidence>
<accession>A0A2V1D3P2</accession>
<gene>
    <name evidence="2" type="ORF">DM02DRAFT_677382</name>
</gene>
<dbReference type="STRING" id="97972.A0A2V1D3P2"/>
<keyword evidence="3" id="KW-1185">Reference proteome</keyword>
<feature type="region of interest" description="Disordered" evidence="1">
    <location>
        <begin position="112"/>
        <end position="173"/>
    </location>
</feature>
<dbReference type="Proteomes" id="UP000244855">
    <property type="component" value="Unassembled WGS sequence"/>
</dbReference>
<sequence>MGRLAPRKLIALITAYYKLLVRMYLPSSALKFPPPTGWPDFTPEIITELLKTKSEDVVYLMRFLPYINEEQKFDGLVEVEYHTRCIDWSVLLRHDDDWTDIKEYIAEREADRTRWMQDGDDEEEEEDDENEDEEEVNEGEDDEKENDDDGGDEDNGDQSDNESNASSSAWTYNDEDPMDYANFLQLAGGHGSGAWDIWLDTHGCSIHRDQVRAAGWQGIKAIEDYYEELERQLNDLEIVPVPALHSGDMGWLEMENAQDQVEIEKYRRIYRECGWPTEDYRKEEAMEKIKAMIQQEEAEEQDRL</sequence>
<evidence type="ECO:0000256" key="1">
    <source>
        <dbReference type="SAM" id="MobiDB-lite"/>
    </source>
</evidence>
<evidence type="ECO:0000313" key="2">
    <source>
        <dbReference type="EMBL" id="PVH92628.1"/>
    </source>
</evidence>
<feature type="compositionally biased region" description="Acidic residues" evidence="1">
    <location>
        <begin position="118"/>
        <end position="160"/>
    </location>
</feature>
<dbReference type="AlphaFoldDB" id="A0A2V1D3P2"/>
<name>A0A2V1D3P2_9PLEO</name>
<proteinExistence type="predicted"/>
<dbReference type="EMBL" id="KZ805663">
    <property type="protein sequence ID" value="PVH92628.1"/>
    <property type="molecule type" value="Genomic_DNA"/>
</dbReference>
<reference evidence="2 3" key="1">
    <citation type="journal article" date="2018" name="Sci. Rep.">
        <title>Comparative genomics provides insights into the lifestyle and reveals functional heterogeneity of dark septate endophytic fungi.</title>
        <authorList>
            <person name="Knapp D.G."/>
            <person name="Nemeth J.B."/>
            <person name="Barry K."/>
            <person name="Hainaut M."/>
            <person name="Henrissat B."/>
            <person name="Johnson J."/>
            <person name="Kuo A."/>
            <person name="Lim J.H.P."/>
            <person name="Lipzen A."/>
            <person name="Nolan M."/>
            <person name="Ohm R.A."/>
            <person name="Tamas L."/>
            <person name="Grigoriev I.V."/>
            <person name="Spatafora J.W."/>
            <person name="Nagy L.G."/>
            <person name="Kovacs G.M."/>
        </authorList>
    </citation>
    <scope>NUCLEOTIDE SEQUENCE [LARGE SCALE GENOMIC DNA]</scope>
    <source>
        <strain evidence="2 3">DSE2036</strain>
    </source>
</reference>
<dbReference type="OrthoDB" id="5343383at2759"/>
<protein>
    <submittedName>
        <fullName evidence="2">Uncharacterized protein</fullName>
    </submittedName>
</protein>
<organism evidence="2 3">
    <name type="scientific">Periconia macrospinosa</name>
    <dbReference type="NCBI Taxonomy" id="97972"/>
    <lineage>
        <taxon>Eukaryota</taxon>
        <taxon>Fungi</taxon>
        <taxon>Dikarya</taxon>
        <taxon>Ascomycota</taxon>
        <taxon>Pezizomycotina</taxon>
        <taxon>Dothideomycetes</taxon>
        <taxon>Pleosporomycetidae</taxon>
        <taxon>Pleosporales</taxon>
        <taxon>Massarineae</taxon>
        <taxon>Periconiaceae</taxon>
        <taxon>Periconia</taxon>
    </lineage>
</organism>